<dbReference type="RefSeq" id="WP_345221520.1">
    <property type="nucleotide sequence ID" value="NZ_BAABHA010000002.1"/>
</dbReference>
<reference evidence="4" key="1">
    <citation type="journal article" date="2019" name="Int. J. Syst. Evol. Microbiol.">
        <title>The Global Catalogue of Microorganisms (GCM) 10K type strain sequencing project: providing services to taxonomists for standard genome sequencing and annotation.</title>
        <authorList>
            <consortium name="The Broad Institute Genomics Platform"/>
            <consortium name="The Broad Institute Genome Sequencing Center for Infectious Disease"/>
            <person name="Wu L."/>
            <person name="Ma J."/>
        </authorList>
    </citation>
    <scope>NUCLEOTIDE SEQUENCE [LARGE SCALE GENOMIC DNA]</scope>
    <source>
        <strain evidence="4">JCM 17924</strain>
    </source>
</reference>
<evidence type="ECO:0000259" key="2">
    <source>
        <dbReference type="Pfam" id="PF14258"/>
    </source>
</evidence>
<dbReference type="InterPro" id="IPR025646">
    <property type="entry name" value="DUF4350"/>
</dbReference>
<gene>
    <name evidence="3" type="ORF">GCM10023186_07430</name>
</gene>
<dbReference type="Pfam" id="PF14258">
    <property type="entry name" value="DUF4350"/>
    <property type="match status" value="1"/>
</dbReference>
<sequence length="420" mass="48344">MSKFRMYLLGLALLFVGFVAVEYFRPTPTNWSPTFINRDRIPYGTYVLYDLLPSLFPGQPVRTIRQPIANQLLPKLGHDVLPDSGLTEKSPELLTQQANYLFVDNSFTCSRLDGETLLRYVARGNTAFIAAEYFDEQLADTLRFHMETATDIDSILARQERTAPTRQTLVQLANPGFAKRRFSFPETEVEWFFQADSACRATALATDAQRRPVLLRVPFGQGFFYLSSTPKLFSNVALLRPGAADYAFAALSYLPARPVFWDEYQKQGPLGEQSLLRVLKEHLALRTAGWLLLVGAVLFLVFEAKRRQRIIPIVKPLPNTTLLFTRNVASLYRQGRDHHAIAAQKTELFLEYLRTRFHEKTDHLDDEAFRERLAQKSGVAREQVNELMRQLNFTRTAPRIDDHQLLHLSELMRRFRRTAR</sequence>
<evidence type="ECO:0000313" key="4">
    <source>
        <dbReference type="Proteomes" id="UP001500454"/>
    </source>
</evidence>
<accession>A0ABP8IV92</accession>
<feature type="transmembrane region" description="Helical" evidence="1">
    <location>
        <begin position="283"/>
        <end position="302"/>
    </location>
</feature>
<organism evidence="3 4">
    <name type="scientific">Hymenobacter koreensis</name>
    <dbReference type="NCBI Taxonomy" id="1084523"/>
    <lineage>
        <taxon>Bacteria</taxon>
        <taxon>Pseudomonadati</taxon>
        <taxon>Bacteroidota</taxon>
        <taxon>Cytophagia</taxon>
        <taxon>Cytophagales</taxon>
        <taxon>Hymenobacteraceae</taxon>
        <taxon>Hymenobacter</taxon>
    </lineage>
</organism>
<keyword evidence="1" id="KW-0812">Transmembrane</keyword>
<feature type="domain" description="DUF4350" evidence="2">
    <location>
        <begin position="80"/>
        <end position="249"/>
    </location>
</feature>
<keyword evidence="1" id="KW-0472">Membrane</keyword>
<keyword evidence="1" id="KW-1133">Transmembrane helix</keyword>
<evidence type="ECO:0000313" key="3">
    <source>
        <dbReference type="EMBL" id="GAA4375112.1"/>
    </source>
</evidence>
<keyword evidence="4" id="KW-1185">Reference proteome</keyword>
<dbReference type="EMBL" id="BAABHA010000002">
    <property type="protein sequence ID" value="GAA4375112.1"/>
    <property type="molecule type" value="Genomic_DNA"/>
</dbReference>
<evidence type="ECO:0000256" key="1">
    <source>
        <dbReference type="SAM" id="Phobius"/>
    </source>
</evidence>
<dbReference type="Proteomes" id="UP001500454">
    <property type="component" value="Unassembled WGS sequence"/>
</dbReference>
<comment type="caution">
    <text evidence="3">The sequence shown here is derived from an EMBL/GenBank/DDBJ whole genome shotgun (WGS) entry which is preliminary data.</text>
</comment>
<name>A0ABP8IV92_9BACT</name>
<proteinExistence type="predicted"/>
<protein>
    <recommendedName>
        <fullName evidence="2">DUF4350 domain-containing protein</fullName>
    </recommendedName>
</protein>